<dbReference type="STRING" id="767769.A0A1L9U1S6"/>
<gene>
    <name evidence="2" type="ORF">ASPBRDRAFT_139700</name>
</gene>
<sequence length="68" mass="7511">IPPKSDISSKTAVEQEGRILLAIESIQKDQVASIREAAHVFNIPRTTLRARLAGRGFVKDMVRPSRIA</sequence>
<organism evidence="2 3">
    <name type="scientific">Aspergillus brasiliensis (strain CBS 101740 / IMI 381727 / IBT 21946)</name>
    <dbReference type="NCBI Taxonomy" id="767769"/>
    <lineage>
        <taxon>Eukaryota</taxon>
        <taxon>Fungi</taxon>
        <taxon>Dikarya</taxon>
        <taxon>Ascomycota</taxon>
        <taxon>Pezizomycotina</taxon>
        <taxon>Eurotiomycetes</taxon>
        <taxon>Eurotiomycetidae</taxon>
        <taxon>Eurotiales</taxon>
        <taxon>Aspergillaceae</taxon>
        <taxon>Aspergillus</taxon>
        <taxon>Aspergillus subgen. Circumdati</taxon>
    </lineage>
</organism>
<dbReference type="InterPro" id="IPR009057">
    <property type="entry name" value="Homeodomain-like_sf"/>
</dbReference>
<feature type="non-terminal residue" evidence="2">
    <location>
        <position position="1"/>
    </location>
</feature>
<keyword evidence="3" id="KW-1185">Reference proteome</keyword>
<dbReference type="Pfam" id="PF05225">
    <property type="entry name" value="HTH_psq"/>
    <property type="match status" value="1"/>
</dbReference>
<reference evidence="3" key="1">
    <citation type="journal article" date="2017" name="Genome Biol.">
        <title>Comparative genomics reveals high biological diversity and specific adaptations in the industrially and medically important fungal genus Aspergillus.</title>
        <authorList>
            <person name="de Vries R.P."/>
            <person name="Riley R."/>
            <person name="Wiebenga A."/>
            <person name="Aguilar-Osorio G."/>
            <person name="Amillis S."/>
            <person name="Uchima C.A."/>
            <person name="Anderluh G."/>
            <person name="Asadollahi M."/>
            <person name="Askin M."/>
            <person name="Barry K."/>
            <person name="Battaglia E."/>
            <person name="Bayram O."/>
            <person name="Benocci T."/>
            <person name="Braus-Stromeyer S.A."/>
            <person name="Caldana C."/>
            <person name="Canovas D."/>
            <person name="Cerqueira G.C."/>
            <person name="Chen F."/>
            <person name="Chen W."/>
            <person name="Choi C."/>
            <person name="Clum A."/>
            <person name="Dos Santos R.A."/>
            <person name="Damasio A.R."/>
            <person name="Diallinas G."/>
            <person name="Emri T."/>
            <person name="Fekete E."/>
            <person name="Flipphi M."/>
            <person name="Freyberg S."/>
            <person name="Gallo A."/>
            <person name="Gournas C."/>
            <person name="Habgood R."/>
            <person name="Hainaut M."/>
            <person name="Harispe M.L."/>
            <person name="Henrissat B."/>
            <person name="Hilden K.S."/>
            <person name="Hope R."/>
            <person name="Hossain A."/>
            <person name="Karabika E."/>
            <person name="Karaffa L."/>
            <person name="Karanyi Z."/>
            <person name="Krasevec N."/>
            <person name="Kuo A."/>
            <person name="Kusch H."/>
            <person name="LaButti K."/>
            <person name="Lagendijk E.L."/>
            <person name="Lapidus A."/>
            <person name="Levasseur A."/>
            <person name="Lindquist E."/>
            <person name="Lipzen A."/>
            <person name="Logrieco A.F."/>
            <person name="MacCabe A."/>
            <person name="Maekelae M.R."/>
            <person name="Malavazi I."/>
            <person name="Melin P."/>
            <person name="Meyer V."/>
            <person name="Mielnichuk N."/>
            <person name="Miskei M."/>
            <person name="Molnar A.P."/>
            <person name="Mule G."/>
            <person name="Ngan C.Y."/>
            <person name="Orejas M."/>
            <person name="Orosz E."/>
            <person name="Ouedraogo J.P."/>
            <person name="Overkamp K.M."/>
            <person name="Park H.-S."/>
            <person name="Perrone G."/>
            <person name="Piumi F."/>
            <person name="Punt P.J."/>
            <person name="Ram A.F."/>
            <person name="Ramon A."/>
            <person name="Rauscher S."/>
            <person name="Record E."/>
            <person name="Riano-Pachon D.M."/>
            <person name="Robert V."/>
            <person name="Roehrig J."/>
            <person name="Ruller R."/>
            <person name="Salamov A."/>
            <person name="Salih N.S."/>
            <person name="Samson R.A."/>
            <person name="Sandor E."/>
            <person name="Sanguinetti M."/>
            <person name="Schuetze T."/>
            <person name="Sepcic K."/>
            <person name="Shelest E."/>
            <person name="Sherlock G."/>
            <person name="Sophianopoulou V."/>
            <person name="Squina F.M."/>
            <person name="Sun H."/>
            <person name="Susca A."/>
            <person name="Todd R.B."/>
            <person name="Tsang A."/>
            <person name="Unkles S.E."/>
            <person name="van de Wiele N."/>
            <person name="van Rossen-Uffink D."/>
            <person name="Oliveira J.V."/>
            <person name="Vesth T.C."/>
            <person name="Visser J."/>
            <person name="Yu J.-H."/>
            <person name="Zhou M."/>
            <person name="Andersen M.R."/>
            <person name="Archer D.B."/>
            <person name="Baker S.E."/>
            <person name="Benoit I."/>
            <person name="Brakhage A.A."/>
            <person name="Braus G.H."/>
            <person name="Fischer R."/>
            <person name="Frisvad J.C."/>
            <person name="Goldman G.H."/>
            <person name="Houbraken J."/>
            <person name="Oakley B."/>
            <person name="Pocsi I."/>
            <person name="Scazzocchio C."/>
            <person name="Seiboth B."/>
            <person name="vanKuyk P.A."/>
            <person name="Wortman J."/>
            <person name="Dyer P.S."/>
            <person name="Grigoriev I.V."/>
        </authorList>
    </citation>
    <scope>NUCLEOTIDE SEQUENCE [LARGE SCALE GENOMIC DNA]</scope>
    <source>
        <strain evidence="3">CBS 101740 / IMI 381727 / IBT 21946</strain>
    </source>
</reference>
<dbReference type="GO" id="GO:0003677">
    <property type="term" value="F:DNA binding"/>
    <property type="evidence" value="ECO:0007669"/>
    <property type="project" value="InterPro"/>
</dbReference>
<dbReference type="GeneID" id="93571606"/>
<evidence type="ECO:0000259" key="1">
    <source>
        <dbReference type="Pfam" id="PF05225"/>
    </source>
</evidence>
<protein>
    <recommendedName>
        <fullName evidence="1">HTH psq-type domain-containing protein</fullName>
    </recommendedName>
</protein>
<dbReference type="AlphaFoldDB" id="A0A1L9U1S6"/>
<dbReference type="OrthoDB" id="4207519at2759"/>
<proteinExistence type="predicted"/>
<dbReference type="RefSeq" id="XP_067472878.1">
    <property type="nucleotide sequence ID" value="XM_067619118.1"/>
</dbReference>
<evidence type="ECO:0000313" key="2">
    <source>
        <dbReference type="EMBL" id="OJJ65627.1"/>
    </source>
</evidence>
<feature type="domain" description="HTH psq-type" evidence="1">
    <location>
        <begin position="16"/>
        <end position="59"/>
    </location>
</feature>
<dbReference type="OMA" id="YQHHTIS"/>
<evidence type="ECO:0000313" key="3">
    <source>
        <dbReference type="Proteomes" id="UP000184499"/>
    </source>
</evidence>
<name>A0A1L9U1S6_ASPBC</name>
<dbReference type="Proteomes" id="UP000184499">
    <property type="component" value="Unassembled WGS sequence"/>
</dbReference>
<dbReference type="EMBL" id="KV878716">
    <property type="protein sequence ID" value="OJJ65627.1"/>
    <property type="molecule type" value="Genomic_DNA"/>
</dbReference>
<dbReference type="Gene3D" id="1.10.10.60">
    <property type="entry name" value="Homeodomain-like"/>
    <property type="match status" value="1"/>
</dbReference>
<dbReference type="VEuPathDB" id="FungiDB:ASPBRDRAFT_139700"/>
<dbReference type="SUPFAM" id="SSF46689">
    <property type="entry name" value="Homeodomain-like"/>
    <property type="match status" value="1"/>
</dbReference>
<dbReference type="InterPro" id="IPR007889">
    <property type="entry name" value="HTH_Psq"/>
</dbReference>
<accession>A0A1L9U1S6</accession>